<evidence type="ECO:0000313" key="2">
    <source>
        <dbReference type="Proteomes" id="UP000030742"/>
    </source>
</evidence>
<name>U4UAB2_DENPD</name>
<dbReference type="EMBL" id="KB631874">
    <property type="protein sequence ID" value="ERL86885.1"/>
    <property type="molecule type" value="Genomic_DNA"/>
</dbReference>
<protein>
    <submittedName>
        <fullName evidence="1">Uncharacterized protein</fullName>
    </submittedName>
</protein>
<organism evidence="1 2">
    <name type="scientific">Dendroctonus ponderosae</name>
    <name type="common">Mountain pine beetle</name>
    <dbReference type="NCBI Taxonomy" id="77166"/>
    <lineage>
        <taxon>Eukaryota</taxon>
        <taxon>Metazoa</taxon>
        <taxon>Ecdysozoa</taxon>
        <taxon>Arthropoda</taxon>
        <taxon>Hexapoda</taxon>
        <taxon>Insecta</taxon>
        <taxon>Pterygota</taxon>
        <taxon>Neoptera</taxon>
        <taxon>Endopterygota</taxon>
        <taxon>Coleoptera</taxon>
        <taxon>Polyphaga</taxon>
        <taxon>Cucujiformia</taxon>
        <taxon>Curculionidae</taxon>
        <taxon>Scolytinae</taxon>
        <taxon>Dendroctonus</taxon>
    </lineage>
</organism>
<gene>
    <name evidence="1" type="ORF">D910_04288</name>
</gene>
<dbReference type="Proteomes" id="UP000030742">
    <property type="component" value="Unassembled WGS sequence"/>
</dbReference>
<dbReference type="AlphaFoldDB" id="U4UAB2"/>
<accession>U4UAB2</accession>
<evidence type="ECO:0000313" key="1">
    <source>
        <dbReference type="EMBL" id="ERL86885.1"/>
    </source>
</evidence>
<reference evidence="1 2" key="1">
    <citation type="journal article" date="2013" name="Genome Biol.">
        <title>Draft genome of the mountain pine beetle, Dendroctonus ponderosae Hopkins, a major forest pest.</title>
        <authorList>
            <person name="Keeling C.I."/>
            <person name="Yuen M.M."/>
            <person name="Liao N.Y."/>
            <person name="Docking T.R."/>
            <person name="Chan S.K."/>
            <person name="Taylor G.A."/>
            <person name="Palmquist D.L."/>
            <person name="Jackman S.D."/>
            <person name="Nguyen A."/>
            <person name="Li M."/>
            <person name="Henderson H."/>
            <person name="Janes J.K."/>
            <person name="Zhao Y."/>
            <person name="Pandoh P."/>
            <person name="Moore R."/>
            <person name="Sperling F.A."/>
            <person name="Huber D.P."/>
            <person name="Birol I."/>
            <person name="Jones S.J."/>
            <person name="Bohlmann J."/>
        </authorList>
    </citation>
    <scope>NUCLEOTIDE SEQUENCE</scope>
</reference>
<sequence>MAYSAVNHVRASSRELYKIGCVVDLNSTNLNDNAPT</sequence>
<proteinExistence type="predicted"/>